<evidence type="ECO:0000313" key="3">
    <source>
        <dbReference type="Proteomes" id="UP000238296"/>
    </source>
</evidence>
<dbReference type="Proteomes" id="UP000238296">
    <property type="component" value="Unassembled WGS sequence"/>
</dbReference>
<name>A0A2S8BMV3_9MYCO</name>
<sequence length="115" mass="12016">MTAQALNSGCCEVGSTASLVTALIDRYSPKASFQWNGAKQSPGRTRSVTTAGSTARPRRDAISIRSSSTMESRAASSGWISTNGAGLSLLSLATLPVLVMVCHWCGNRPVLSRNG</sequence>
<accession>A0A2S8BMV3</accession>
<gene>
    <name evidence="2" type="ORF">C1Y40_01884</name>
</gene>
<feature type="compositionally biased region" description="Polar residues" evidence="1">
    <location>
        <begin position="35"/>
        <end position="53"/>
    </location>
</feature>
<reference evidence="2 3" key="1">
    <citation type="journal article" date="2017" name="Int. J. Syst. Evol. Microbiol.">
        <title>Mycobacterium talmoniae sp. nov., a slowly growing mycobacterium isolated from human respiratory samples.</title>
        <authorList>
            <person name="Davidson R.M."/>
            <person name="DeGroote M.A."/>
            <person name="Marola J.L."/>
            <person name="Buss S."/>
            <person name="Jones V."/>
            <person name="McNeil M.R."/>
            <person name="Freifeld A.G."/>
            <person name="Elaine Epperson L."/>
            <person name="Hasan N.A."/>
            <person name="Jackson M."/>
            <person name="Iwen P.C."/>
            <person name="Salfinger M."/>
            <person name="Strong M."/>
        </authorList>
    </citation>
    <scope>NUCLEOTIDE SEQUENCE [LARGE SCALE GENOMIC DNA]</scope>
    <source>
        <strain evidence="2 3">ATCC BAA-2683</strain>
    </source>
</reference>
<evidence type="ECO:0000256" key="1">
    <source>
        <dbReference type="SAM" id="MobiDB-lite"/>
    </source>
</evidence>
<proteinExistence type="predicted"/>
<protein>
    <submittedName>
        <fullName evidence="2">Uncharacterized protein</fullName>
    </submittedName>
</protein>
<feature type="region of interest" description="Disordered" evidence="1">
    <location>
        <begin position="35"/>
        <end position="69"/>
    </location>
</feature>
<evidence type="ECO:0000313" key="2">
    <source>
        <dbReference type="EMBL" id="PQM47906.1"/>
    </source>
</evidence>
<dbReference type="AlphaFoldDB" id="A0A2S8BMV3"/>
<dbReference type="EMBL" id="PPEA01000258">
    <property type="protein sequence ID" value="PQM47906.1"/>
    <property type="molecule type" value="Genomic_DNA"/>
</dbReference>
<organism evidence="2 3">
    <name type="scientific">Mycobacterium talmoniae</name>
    <dbReference type="NCBI Taxonomy" id="1858794"/>
    <lineage>
        <taxon>Bacteria</taxon>
        <taxon>Bacillati</taxon>
        <taxon>Actinomycetota</taxon>
        <taxon>Actinomycetes</taxon>
        <taxon>Mycobacteriales</taxon>
        <taxon>Mycobacteriaceae</taxon>
        <taxon>Mycobacterium</taxon>
    </lineage>
</organism>
<comment type="caution">
    <text evidence="2">The sequence shown here is derived from an EMBL/GenBank/DDBJ whole genome shotgun (WGS) entry which is preliminary data.</text>
</comment>